<dbReference type="Proteomes" id="UP001054945">
    <property type="component" value="Unassembled WGS sequence"/>
</dbReference>
<name>A0AAV4Y2V0_CAEEX</name>
<protein>
    <submittedName>
        <fullName evidence="2">Uncharacterized protein</fullName>
    </submittedName>
</protein>
<dbReference type="AlphaFoldDB" id="A0AAV4Y2V0"/>
<dbReference type="EMBL" id="BPLR01001198">
    <property type="protein sequence ID" value="GIZ00716.1"/>
    <property type="molecule type" value="Genomic_DNA"/>
</dbReference>
<accession>A0AAV4Y2V0</accession>
<evidence type="ECO:0000256" key="1">
    <source>
        <dbReference type="SAM" id="MobiDB-lite"/>
    </source>
</evidence>
<sequence>MESPPCIGEVLLCRHYNHCLQIPICPRGATKVCPDQKRMVEHPSPPHSKRVGGGVDNGDKCRRCRNMID</sequence>
<keyword evidence="3" id="KW-1185">Reference proteome</keyword>
<gene>
    <name evidence="2" type="ORF">CEXT_555091</name>
</gene>
<organism evidence="2 3">
    <name type="scientific">Caerostris extrusa</name>
    <name type="common">Bark spider</name>
    <name type="synonym">Caerostris bankana</name>
    <dbReference type="NCBI Taxonomy" id="172846"/>
    <lineage>
        <taxon>Eukaryota</taxon>
        <taxon>Metazoa</taxon>
        <taxon>Ecdysozoa</taxon>
        <taxon>Arthropoda</taxon>
        <taxon>Chelicerata</taxon>
        <taxon>Arachnida</taxon>
        <taxon>Araneae</taxon>
        <taxon>Araneomorphae</taxon>
        <taxon>Entelegynae</taxon>
        <taxon>Araneoidea</taxon>
        <taxon>Araneidae</taxon>
        <taxon>Caerostris</taxon>
    </lineage>
</organism>
<feature type="region of interest" description="Disordered" evidence="1">
    <location>
        <begin position="37"/>
        <end position="58"/>
    </location>
</feature>
<proteinExistence type="predicted"/>
<evidence type="ECO:0000313" key="3">
    <source>
        <dbReference type="Proteomes" id="UP001054945"/>
    </source>
</evidence>
<evidence type="ECO:0000313" key="2">
    <source>
        <dbReference type="EMBL" id="GIZ00716.1"/>
    </source>
</evidence>
<comment type="caution">
    <text evidence="2">The sequence shown here is derived from an EMBL/GenBank/DDBJ whole genome shotgun (WGS) entry which is preliminary data.</text>
</comment>
<reference evidence="2 3" key="1">
    <citation type="submission" date="2021-06" db="EMBL/GenBank/DDBJ databases">
        <title>Caerostris extrusa draft genome.</title>
        <authorList>
            <person name="Kono N."/>
            <person name="Arakawa K."/>
        </authorList>
    </citation>
    <scope>NUCLEOTIDE SEQUENCE [LARGE SCALE GENOMIC DNA]</scope>
</reference>